<protein>
    <submittedName>
        <fullName evidence="2">Leucine-rich repeat-containing protein</fullName>
    </submittedName>
</protein>
<accession>F4Q2V4</accession>
<dbReference type="Gene3D" id="3.80.10.10">
    <property type="entry name" value="Ribonuclease Inhibitor"/>
    <property type="match status" value="2"/>
</dbReference>
<name>F4Q2V4_CACFS</name>
<dbReference type="KEGG" id="dfa:DFA_07708"/>
<reference evidence="3" key="1">
    <citation type="journal article" date="2011" name="Genome Res.">
        <title>Phylogeny-wide analysis of social amoeba genomes highlights ancient origins for complex intercellular communication.</title>
        <authorList>
            <person name="Heidel A.J."/>
            <person name="Lawal H.M."/>
            <person name="Felder M."/>
            <person name="Schilde C."/>
            <person name="Helps N.R."/>
            <person name="Tunggal B."/>
            <person name="Rivero F."/>
            <person name="John U."/>
            <person name="Schleicher M."/>
            <person name="Eichinger L."/>
            <person name="Platzer M."/>
            <person name="Noegel A.A."/>
            <person name="Schaap P."/>
            <person name="Gloeckner G."/>
        </authorList>
    </citation>
    <scope>NUCLEOTIDE SEQUENCE [LARGE SCALE GENOMIC DNA]</scope>
    <source>
        <strain evidence="3">SH3</strain>
    </source>
</reference>
<feature type="compositionally biased region" description="Acidic residues" evidence="1">
    <location>
        <begin position="732"/>
        <end position="741"/>
    </location>
</feature>
<dbReference type="PANTHER" id="PTHR24112">
    <property type="entry name" value="LEUCINE-RICH REPEAT, ISOFORM F-RELATED"/>
    <property type="match status" value="1"/>
</dbReference>
<dbReference type="InterPro" id="IPR051279">
    <property type="entry name" value="PP1-Reg/Actin-Interact_Protein"/>
</dbReference>
<dbReference type="Pfam" id="PF13516">
    <property type="entry name" value="LRR_6"/>
    <property type="match status" value="2"/>
</dbReference>
<dbReference type="Proteomes" id="UP000007797">
    <property type="component" value="Unassembled WGS sequence"/>
</dbReference>
<sequence>MLEYSIVFQVLTTLSLFGNHLLYGPMTWTEHLNTTKLSPSWILIEEILLNHTNNIKWHHQMKWIPVSTYRDGVDLLGNIEQFVEESLGTIGGLFGEENTHQVWVDANKSPTPSGSGFNKRLIVVGKYKLMSLKKGAFGKSIEIECHLYNISEIMYLDNDETIVIKYINPETPNDLGLGITCKASLEKLQNLVLAIRKSYRQITCGFPQEHSFKLTFPDNKLLPYDTPLVMSPANGFIDTYIAHSYFYKTVSTLDFIRYVESIVQNGSTELDFTQCPGIDPTSEISFNLFTAIVSLRHNTYFRSVDLSGLPHANIISALGMCLETNRTLTKLNISNLRIEQSFQPIATSLVRNSSNRIQMLDISKNSIIYPVMITLTECFSRIQHGLVSLDLSKCELQPRTVVILFESFERNFGMSLAMRYLNLSNNKMGDLGSSALASWMSKIKGYHNLENLGPDGDQLAALLAQFISAFPAVRTLNVAGGRYPLGKSLFPLLEQLVKNQSLREIDISENGMTDAMSSIIGEMLRANSTLVYLNIDENQFASLDSNSYVSEYANRLPYIVTNLPSSGYVPLVPVPDHLSALPPPPSPSAESPNSATAVASKIMSSSASLVTNGISNLLGSSDSQHKKTHKKVDSNGSNSSVTSQLSMNGNGPKQSVVQQHTPPIHQQQQQQQQQTTVVPPQVQTIQQPAASVASPPIQQQHTAAPYAVNSAFLANTSNLPLRNAPTTSSDWNPDETSEFEVFDSQSQGSFVNYSDSPSDNYSQSDEGSEHESSNDKRSSRKKKSIKNNGGNITPTNNNNNVNSNLATEESVQ</sequence>
<feature type="compositionally biased region" description="Low complexity" evidence="1">
    <location>
        <begin position="786"/>
        <end position="804"/>
    </location>
</feature>
<feature type="region of interest" description="Disordered" evidence="1">
    <location>
        <begin position="618"/>
        <end position="698"/>
    </location>
</feature>
<keyword evidence="3" id="KW-1185">Reference proteome</keyword>
<evidence type="ECO:0000313" key="3">
    <source>
        <dbReference type="Proteomes" id="UP000007797"/>
    </source>
</evidence>
<dbReference type="RefSeq" id="XP_004355204.1">
    <property type="nucleotide sequence ID" value="XM_004355152.1"/>
</dbReference>
<evidence type="ECO:0000256" key="1">
    <source>
        <dbReference type="SAM" id="MobiDB-lite"/>
    </source>
</evidence>
<dbReference type="GO" id="GO:0030027">
    <property type="term" value="C:lamellipodium"/>
    <property type="evidence" value="ECO:0007669"/>
    <property type="project" value="TreeGrafter"/>
</dbReference>
<gene>
    <name evidence="2" type="ORF">DFA_07708</name>
</gene>
<dbReference type="OMA" id="FERNFGM"/>
<feature type="compositionally biased region" description="Polar residues" evidence="1">
    <location>
        <begin position="743"/>
        <end position="765"/>
    </location>
</feature>
<dbReference type="InterPro" id="IPR032675">
    <property type="entry name" value="LRR_dom_sf"/>
</dbReference>
<dbReference type="GO" id="GO:0034315">
    <property type="term" value="P:regulation of Arp2/3 complex-mediated actin nucleation"/>
    <property type="evidence" value="ECO:0007669"/>
    <property type="project" value="TreeGrafter"/>
</dbReference>
<dbReference type="GeneID" id="14868650"/>
<dbReference type="EMBL" id="GL883021">
    <property type="protein sequence ID" value="EGG16730.1"/>
    <property type="molecule type" value="Genomic_DNA"/>
</dbReference>
<feature type="compositionally biased region" description="Polar residues" evidence="1">
    <location>
        <begin position="721"/>
        <end position="731"/>
    </location>
</feature>
<feature type="compositionally biased region" description="Basic and acidic residues" evidence="1">
    <location>
        <begin position="767"/>
        <end position="777"/>
    </location>
</feature>
<dbReference type="AlphaFoldDB" id="F4Q2V4"/>
<organism evidence="2 3">
    <name type="scientific">Cavenderia fasciculata</name>
    <name type="common">Slime mold</name>
    <name type="synonym">Dictyostelium fasciculatum</name>
    <dbReference type="NCBI Taxonomy" id="261658"/>
    <lineage>
        <taxon>Eukaryota</taxon>
        <taxon>Amoebozoa</taxon>
        <taxon>Evosea</taxon>
        <taxon>Eumycetozoa</taxon>
        <taxon>Dictyostelia</taxon>
        <taxon>Acytosteliales</taxon>
        <taxon>Cavenderiaceae</taxon>
        <taxon>Cavenderia</taxon>
    </lineage>
</organism>
<proteinExistence type="predicted"/>
<dbReference type="OrthoDB" id="120976at2759"/>
<dbReference type="SUPFAM" id="SSF52047">
    <property type="entry name" value="RNI-like"/>
    <property type="match status" value="1"/>
</dbReference>
<dbReference type="SMART" id="SM00368">
    <property type="entry name" value="LRR_RI"/>
    <property type="match status" value="3"/>
</dbReference>
<feature type="compositionally biased region" description="Polar residues" evidence="1">
    <location>
        <begin position="634"/>
        <end position="655"/>
    </location>
</feature>
<feature type="region of interest" description="Disordered" evidence="1">
    <location>
        <begin position="721"/>
        <end position="812"/>
    </location>
</feature>
<dbReference type="PANTHER" id="PTHR24112:SF38">
    <property type="entry name" value="LEUCINE-RICH REPEAT-CONTAINING PROTEIN"/>
    <property type="match status" value="1"/>
</dbReference>
<dbReference type="GO" id="GO:0005886">
    <property type="term" value="C:plasma membrane"/>
    <property type="evidence" value="ECO:0007669"/>
    <property type="project" value="TreeGrafter"/>
</dbReference>
<evidence type="ECO:0000313" key="2">
    <source>
        <dbReference type="EMBL" id="EGG16730.1"/>
    </source>
</evidence>
<dbReference type="GO" id="GO:0016477">
    <property type="term" value="P:cell migration"/>
    <property type="evidence" value="ECO:0007669"/>
    <property type="project" value="TreeGrafter"/>
</dbReference>
<feature type="compositionally biased region" description="Low complexity" evidence="1">
    <location>
        <begin position="656"/>
        <end position="688"/>
    </location>
</feature>
<dbReference type="InterPro" id="IPR001611">
    <property type="entry name" value="Leu-rich_rpt"/>
</dbReference>